<dbReference type="AlphaFoldDB" id="A0A382LNT6"/>
<feature type="non-terminal residue" evidence="1">
    <location>
        <position position="1"/>
    </location>
</feature>
<dbReference type="Gene3D" id="3.30.70.100">
    <property type="match status" value="1"/>
</dbReference>
<protein>
    <recommendedName>
        <fullName evidence="2">ABM domain-containing protein</fullName>
    </recommendedName>
</protein>
<reference evidence="1" key="1">
    <citation type="submission" date="2018-05" db="EMBL/GenBank/DDBJ databases">
        <authorList>
            <person name="Lanie J.A."/>
            <person name="Ng W.-L."/>
            <person name="Kazmierczak K.M."/>
            <person name="Andrzejewski T.M."/>
            <person name="Davidsen T.M."/>
            <person name="Wayne K.J."/>
            <person name="Tettelin H."/>
            <person name="Glass J.I."/>
            <person name="Rusch D."/>
            <person name="Podicherti R."/>
            <person name="Tsui H.-C.T."/>
            <person name="Winkler M.E."/>
        </authorList>
    </citation>
    <scope>NUCLEOTIDE SEQUENCE</scope>
</reference>
<dbReference type="PANTHER" id="PTHR37811:SF2">
    <property type="entry name" value="ABM DOMAIN-CONTAINING PROTEIN"/>
    <property type="match status" value="1"/>
</dbReference>
<dbReference type="EMBL" id="UINC01087436">
    <property type="protein sequence ID" value="SVC36792.1"/>
    <property type="molecule type" value="Genomic_DNA"/>
</dbReference>
<organism evidence="1">
    <name type="scientific">marine metagenome</name>
    <dbReference type="NCBI Taxonomy" id="408172"/>
    <lineage>
        <taxon>unclassified sequences</taxon>
        <taxon>metagenomes</taxon>
        <taxon>ecological metagenomes</taxon>
    </lineage>
</organism>
<dbReference type="SUPFAM" id="SSF54909">
    <property type="entry name" value="Dimeric alpha+beta barrel"/>
    <property type="match status" value="1"/>
</dbReference>
<dbReference type="InterPro" id="IPR052936">
    <property type="entry name" value="Jasmonate_Hydroxylase-like"/>
</dbReference>
<evidence type="ECO:0000313" key="1">
    <source>
        <dbReference type="EMBL" id="SVC36792.1"/>
    </source>
</evidence>
<dbReference type="InterPro" id="IPR011008">
    <property type="entry name" value="Dimeric_a/b-barrel"/>
</dbReference>
<name>A0A382LNT6_9ZZZZ</name>
<dbReference type="PANTHER" id="PTHR37811">
    <property type="entry name" value="BLL5343 PROTEIN"/>
    <property type="match status" value="1"/>
</dbReference>
<sequence>VGDTPYYATIFTTQLTGDLEGYDETADRMAELVGGYDGYLGMHSARGSDGFGITVCYWRSEEDIAAWRADLDHREAQDEGRDRFYSEYTVEVARVDRTIEFQLPD</sequence>
<proteinExistence type="predicted"/>
<gene>
    <name evidence="1" type="ORF">METZ01_LOCUS289646</name>
</gene>
<accession>A0A382LNT6</accession>
<evidence type="ECO:0008006" key="2">
    <source>
        <dbReference type="Google" id="ProtNLM"/>
    </source>
</evidence>